<evidence type="ECO:0000259" key="1">
    <source>
        <dbReference type="PROSITE" id="PS50075"/>
    </source>
</evidence>
<proteinExistence type="predicted"/>
<feature type="domain" description="Carrier" evidence="1">
    <location>
        <begin position="66"/>
        <end position="143"/>
    </location>
</feature>
<reference evidence="2 3" key="1">
    <citation type="submission" date="2021-07" db="EMBL/GenBank/DDBJ databases">
        <title>Whole Genome Sequence of Nocardia Iowensis.</title>
        <authorList>
            <person name="Lamm A."/>
            <person name="Collins-Fairclough A.M."/>
            <person name="Bunk B."/>
            <person name="Sproer C."/>
        </authorList>
    </citation>
    <scope>NUCLEOTIDE SEQUENCE [LARGE SCALE GENOMIC DNA]</scope>
    <source>
        <strain evidence="2 3">NRRL 5646</strain>
    </source>
</reference>
<keyword evidence="3" id="KW-1185">Reference proteome</keyword>
<accession>A0ABX8RIL0</accession>
<sequence>MRIRHALSAAAAAVPAAAGIAFFDIGPAVLEEPRTTHTSATVDAADGVTRKPSTCNDPRIQCSPELALLPRYDQIRVRVLEVLAQFVGDDPDTGSFREWDMNEYDVAAFVCDVEDEFDIYIPDQDAERFTSAGDVVEYIDAHH</sequence>
<organism evidence="2 3">
    <name type="scientific">Nocardia iowensis</name>
    <dbReference type="NCBI Taxonomy" id="204891"/>
    <lineage>
        <taxon>Bacteria</taxon>
        <taxon>Bacillati</taxon>
        <taxon>Actinomycetota</taxon>
        <taxon>Actinomycetes</taxon>
        <taxon>Mycobacteriales</taxon>
        <taxon>Nocardiaceae</taxon>
        <taxon>Nocardia</taxon>
    </lineage>
</organism>
<dbReference type="EMBL" id="CP078145">
    <property type="protein sequence ID" value="QXN88697.1"/>
    <property type="molecule type" value="Genomic_DNA"/>
</dbReference>
<name>A0ABX8RIL0_NOCIO</name>
<dbReference type="PROSITE" id="PS50075">
    <property type="entry name" value="CARRIER"/>
    <property type="match status" value="1"/>
</dbReference>
<gene>
    <name evidence="2" type="ORF">KV110_24240</name>
</gene>
<dbReference type="InterPro" id="IPR009081">
    <property type="entry name" value="PP-bd_ACP"/>
</dbReference>
<evidence type="ECO:0000313" key="3">
    <source>
        <dbReference type="Proteomes" id="UP000694257"/>
    </source>
</evidence>
<protein>
    <recommendedName>
        <fullName evidence="1">Carrier domain-containing protein</fullName>
    </recommendedName>
</protein>
<evidence type="ECO:0000313" key="2">
    <source>
        <dbReference type="EMBL" id="QXN88697.1"/>
    </source>
</evidence>
<dbReference type="RefSeq" id="WP_218469580.1">
    <property type="nucleotide sequence ID" value="NZ_BAABJN010000011.1"/>
</dbReference>
<dbReference type="Proteomes" id="UP000694257">
    <property type="component" value="Chromosome"/>
</dbReference>